<evidence type="ECO:0000313" key="1">
    <source>
        <dbReference type="EMBL" id="VYS88407.1"/>
    </source>
</evidence>
<proteinExistence type="predicted"/>
<dbReference type="PANTHER" id="PTHR48098:SF1">
    <property type="entry name" value="DIACYLGLYCEROL ACYLTRANSFERASE_MYCOLYLTRANSFERASE AG85A"/>
    <property type="match status" value="1"/>
</dbReference>
<dbReference type="AlphaFoldDB" id="A0A6N2S4Y2"/>
<dbReference type="EMBL" id="CACRSW010000009">
    <property type="protein sequence ID" value="VYS88407.1"/>
    <property type="molecule type" value="Genomic_DNA"/>
</dbReference>
<dbReference type="InterPro" id="IPR029058">
    <property type="entry name" value="AB_hydrolase_fold"/>
</dbReference>
<dbReference type="InterPro" id="IPR050583">
    <property type="entry name" value="Mycobacterial_A85_antigen"/>
</dbReference>
<gene>
    <name evidence="1" type="ORF">AVLFYP127_01723</name>
</gene>
<dbReference type="Pfam" id="PF00756">
    <property type="entry name" value="Esterase"/>
    <property type="match status" value="1"/>
</dbReference>
<sequence length="254" mass="29742">MSEIIWNFYSYSLGRETTLRIYPPDSIEESTPLDCLNDYEIIIALHGLGGSSRQISSYTNIEYLASKFKCRVILPEANRSFFLNAKENFKDYIIDEIPKKLTTYFNIKNPDVKKWNIIGISMGGFGALNLANQSNIFSKSCGISSALDYDLLKNGTYEENFILEKEKYIEWPWDINNKPLNWKINKNVEFCLLCGNQDPFLKSNKEFLDVLKNSETNYKYFFEKGDHSWIYWNKAIIRAFKFIRELDIENINID</sequence>
<accession>A0A6N2S4Y2</accession>
<dbReference type="RefSeq" id="WP_156328727.1">
    <property type="nucleotide sequence ID" value="NZ_CACRSW010000009.1"/>
</dbReference>
<dbReference type="InterPro" id="IPR000801">
    <property type="entry name" value="Esterase-like"/>
</dbReference>
<dbReference type="SUPFAM" id="SSF53474">
    <property type="entry name" value="alpha/beta-Hydrolases"/>
    <property type="match status" value="1"/>
</dbReference>
<reference evidence="1" key="1">
    <citation type="submission" date="2019-11" db="EMBL/GenBank/DDBJ databases">
        <authorList>
            <person name="Feng L."/>
        </authorList>
    </citation>
    <scope>NUCLEOTIDE SEQUENCE</scope>
    <source>
        <strain evidence="1">AvaginalisLFYP127</strain>
    </source>
</reference>
<dbReference type="GO" id="GO:0016747">
    <property type="term" value="F:acyltransferase activity, transferring groups other than amino-acyl groups"/>
    <property type="evidence" value="ECO:0007669"/>
    <property type="project" value="TreeGrafter"/>
</dbReference>
<dbReference type="PANTHER" id="PTHR48098">
    <property type="entry name" value="ENTEROCHELIN ESTERASE-RELATED"/>
    <property type="match status" value="1"/>
</dbReference>
<dbReference type="Gene3D" id="3.40.50.1820">
    <property type="entry name" value="alpha/beta hydrolase"/>
    <property type="match status" value="1"/>
</dbReference>
<name>A0A6N2S4Y2_9FIRM</name>
<organism evidence="1">
    <name type="scientific">Anaerococcus vaginalis</name>
    <dbReference type="NCBI Taxonomy" id="33037"/>
    <lineage>
        <taxon>Bacteria</taxon>
        <taxon>Bacillati</taxon>
        <taxon>Bacillota</taxon>
        <taxon>Tissierellia</taxon>
        <taxon>Tissierellales</taxon>
        <taxon>Peptoniphilaceae</taxon>
        <taxon>Anaerococcus</taxon>
    </lineage>
</organism>
<protein>
    <submittedName>
        <fullName evidence="1">Esterase</fullName>
    </submittedName>
</protein>